<dbReference type="Proteomes" id="UP000014254">
    <property type="component" value="Unassembled WGS sequence"/>
</dbReference>
<dbReference type="VEuPathDB" id="FungiDB:HMPREF1544_03845"/>
<organism evidence="2 3">
    <name type="scientific">Mucor circinelloides f. circinelloides (strain 1006PhL)</name>
    <name type="common">Mucormycosis agent</name>
    <name type="synonym">Calyptromyces circinelloides</name>
    <dbReference type="NCBI Taxonomy" id="1220926"/>
    <lineage>
        <taxon>Eukaryota</taxon>
        <taxon>Fungi</taxon>
        <taxon>Fungi incertae sedis</taxon>
        <taxon>Mucoromycota</taxon>
        <taxon>Mucoromycotina</taxon>
        <taxon>Mucoromycetes</taxon>
        <taxon>Mucorales</taxon>
        <taxon>Mucorineae</taxon>
        <taxon>Mucoraceae</taxon>
        <taxon>Mucor</taxon>
    </lineage>
</organism>
<dbReference type="eggNOG" id="ENOG502T9YV">
    <property type="taxonomic scope" value="Eukaryota"/>
</dbReference>
<gene>
    <name evidence="2" type="ORF">HMPREF1544_03845</name>
</gene>
<proteinExistence type="predicted"/>
<evidence type="ECO:0000259" key="1">
    <source>
        <dbReference type="PROSITE" id="PS50181"/>
    </source>
</evidence>
<dbReference type="OMA" id="TYMRQVP"/>
<protein>
    <recommendedName>
        <fullName evidence="1">F-box domain-containing protein</fullName>
    </recommendedName>
</protein>
<sequence>MDRLPFEVLLQIFGYLPLTSFEALYAIFPQTLLDEALIYKLRKNKTEPMVNLISTNLHELSTNTANSRNESSLSLYFISYDPSHRFIWTLPDFSRSQHFFKVKDAYVSHGKLVLRRPHDTTLSSQKSLVSLWDIRKSFPPTRAGSFSGASEYSRIKSQELTIHQPGCVLDSCLIPSGTSSNFKKVGLVDNKGEDKVMGMSGSEEDMNIVLLKRPALPSTYMRQVPKAGKESSGSNIHAASSFLVPTYPDPTCGYFLVERFAIDIPTFLRLYS</sequence>
<name>S2JGA4_MUCC1</name>
<feature type="domain" description="F-box" evidence="1">
    <location>
        <begin position="1"/>
        <end position="42"/>
    </location>
</feature>
<evidence type="ECO:0000313" key="3">
    <source>
        <dbReference type="Proteomes" id="UP000014254"/>
    </source>
</evidence>
<dbReference type="PROSITE" id="PS50181">
    <property type="entry name" value="FBOX"/>
    <property type="match status" value="1"/>
</dbReference>
<dbReference type="InterPro" id="IPR001810">
    <property type="entry name" value="F-box_dom"/>
</dbReference>
<dbReference type="OrthoDB" id="2285859at2759"/>
<dbReference type="EMBL" id="KE123936">
    <property type="protein sequence ID" value="EPB89336.1"/>
    <property type="molecule type" value="Genomic_DNA"/>
</dbReference>
<reference evidence="3" key="1">
    <citation type="submission" date="2013-05" db="EMBL/GenBank/DDBJ databases">
        <title>The Genome sequence of Mucor circinelloides f. circinelloides 1006PhL.</title>
        <authorList>
            <consortium name="The Broad Institute Genomics Platform"/>
            <person name="Cuomo C."/>
            <person name="Earl A."/>
            <person name="Findley K."/>
            <person name="Lee S.C."/>
            <person name="Walker B."/>
            <person name="Young S."/>
            <person name="Zeng Q."/>
            <person name="Gargeya S."/>
            <person name="Fitzgerald M."/>
            <person name="Haas B."/>
            <person name="Abouelleil A."/>
            <person name="Allen A.W."/>
            <person name="Alvarado L."/>
            <person name="Arachchi H.M."/>
            <person name="Berlin A.M."/>
            <person name="Chapman S.B."/>
            <person name="Gainer-Dewar J."/>
            <person name="Goldberg J."/>
            <person name="Griggs A."/>
            <person name="Gujja S."/>
            <person name="Hansen M."/>
            <person name="Howarth C."/>
            <person name="Imamovic A."/>
            <person name="Ireland A."/>
            <person name="Larimer J."/>
            <person name="McCowan C."/>
            <person name="Murphy C."/>
            <person name="Pearson M."/>
            <person name="Poon T.W."/>
            <person name="Priest M."/>
            <person name="Roberts A."/>
            <person name="Saif S."/>
            <person name="Shea T."/>
            <person name="Sisk P."/>
            <person name="Sykes S."/>
            <person name="Wortman J."/>
            <person name="Nusbaum C."/>
            <person name="Birren B."/>
        </authorList>
    </citation>
    <scope>NUCLEOTIDE SEQUENCE [LARGE SCALE GENOMIC DNA]</scope>
    <source>
        <strain evidence="3">1006PhL</strain>
    </source>
</reference>
<accession>S2JGA4</accession>
<dbReference type="InParanoid" id="S2JGA4"/>
<dbReference type="AlphaFoldDB" id="S2JGA4"/>
<keyword evidence="3" id="KW-1185">Reference proteome</keyword>
<evidence type="ECO:0000313" key="2">
    <source>
        <dbReference type="EMBL" id="EPB89336.1"/>
    </source>
</evidence>